<sequence>MPKYNVLLHVEESENVKRIFITRNSVLSVKLTCSQCREETPKYVFVDPNEEIAGDGGGMRNCIVKCPSCKANTISVSIIKSAGKNEWRPENNEADNVLVTLEVRGGDPSEFWVNDIWTVEAATEGDGEGKLFEGVDLSEDWCEYDEDSQQALSLLGVSASFTKIK</sequence>
<dbReference type="PANTHER" id="PTHR12857">
    <property type="entry name" value="CXXC MOTIF CONTAINING ZINC BINDING PROTEIN"/>
    <property type="match status" value="1"/>
</dbReference>
<dbReference type="Proteomes" id="UP000515908">
    <property type="component" value="Chromosome 13"/>
</dbReference>
<dbReference type="VEuPathDB" id="TriTrypDB:ADEAN_000674200"/>
<evidence type="ECO:0000256" key="1">
    <source>
        <dbReference type="ARBA" id="ARBA00007818"/>
    </source>
</evidence>
<keyword evidence="2" id="KW-0479">Metal-binding</keyword>
<reference evidence="4 5" key="1">
    <citation type="submission" date="2020-08" db="EMBL/GenBank/DDBJ databases">
        <authorList>
            <person name="Newling K."/>
            <person name="Davey J."/>
            <person name="Forrester S."/>
        </authorList>
    </citation>
    <scope>NUCLEOTIDE SEQUENCE [LARGE SCALE GENOMIC DNA]</scope>
    <source>
        <strain evidence="5">Crithidia deanei Carvalho (ATCC PRA-265)</strain>
    </source>
</reference>
<gene>
    <name evidence="4" type="ORF">ADEAN_000674200</name>
</gene>
<name>A0A7G2CHC1_9TRYP</name>
<evidence type="ECO:0000313" key="4">
    <source>
        <dbReference type="EMBL" id="CAD2219240.1"/>
    </source>
</evidence>
<keyword evidence="3" id="KW-0862">Zinc</keyword>
<organism evidence="4 5">
    <name type="scientific">Angomonas deanei</name>
    <dbReference type="NCBI Taxonomy" id="59799"/>
    <lineage>
        <taxon>Eukaryota</taxon>
        <taxon>Discoba</taxon>
        <taxon>Euglenozoa</taxon>
        <taxon>Kinetoplastea</taxon>
        <taxon>Metakinetoplastina</taxon>
        <taxon>Trypanosomatida</taxon>
        <taxon>Trypanosomatidae</taxon>
        <taxon>Strigomonadinae</taxon>
        <taxon>Angomonas</taxon>
    </lineage>
</organism>
<evidence type="ECO:0000256" key="3">
    <source>
        <dbReference type="ARBA" id="ARBA00022833"/>
    </source>
</evidence>
<evidence type="ECO:0000256" key="2">
    <source>
        <dbReference type="ARBA" id="ARBA00022723"/>
    </source>
</evidence>
<dbReference type="Pfam" id="PF05907">
    <property type="entry name" value="CXXC_Zn-b_euk"/>
    <property type="match status" value="1"/>
</dbReference>
<dbReference type="InterPro" id="IPR008584">
    <property type="entry name" value="CXXC_Zn-binding_euk"/>
</dbReference>
<dbReference type="PANTHER" id="PTHR12857:SF0">
    <property type="entry name" value="CXXC MOTIF CONTAINING ZINC BINDING PROTEIN"/>
    <property type="match status" value="1"/>
</dbReference>
<dbReference type="AlphaFoldDB" id="A0A7G2CHC1"/>
<protein>
    <submittedName>
        <fullName evidence="4">Uncharacterized protein</fullName>
    </submittedName>
</protein>
<dbReference type="OrthoDB" id="10248838at2759"/>
<comment type="similarity">
    <text evidence="1">Belongs to the UPF0587 family.</text>
</comment>
<dbReference type="GO" id="GO:0008270">
    <property type="term" value="F:zinc ion binding"/>
    <property type="evidence" value="ECO:0007669"/>
    <property type="project" value="TreeGrafter"/>
</dbReference>
<evidence type="ECO:0000313" key="5">
    <source>
        <dbReference type="Proteomes" id="UP000515908"/>
    </source>
</evidence>
<dbReference type="SUPFAM" id="SSF141678">
    <property type="entry name" value="MAL13P1.257-like"/>
    <property type="match status" value="1"/>
</dbReference>
<dbReference type="EMBL" id="LR877157">
    <property type="protein sequence ID" value="CAD2219240.1"/>
    <property type="molecule type" value="Genomic_DNA"/>
</dbReference>
<proteinExistence type="inferred from homology"/>
<accession>A0A7G2CHC1</accession>
<keyword evidence="5" id="KW-1185">Reference proteome</keyword>